<keyword evidence="1" id="KW-0812">Transmembrane</keyword>
<dbReference type="KEGG" id="cbut:ATN24_09045"/>
<evidence type="ECO:0000256" key="1">
    <source>
        <dbReference type="SAM" id="Phobius"/>
    </source>
</evidence>
<feature type="transmembrane region" description="Helical" evidence="1">
    <location>
        <begin position="6"/>
        <end position="27"/>
    </location>
</feature>
<feature type="transmembrane region" description="Helical" evidence="1">
    <location>
        <begin position="94"/>
        <end position="113"/>
    </location>
</feature>
<feature type="transmembrane region" description="Helical" evidence="1">
    <location>
        <begin position="62"/>
        <end position="88"/>
    </location>
</feature>
<keyword evidence="1" id="KW-0472">Membrane</keyword>
<comment type="caution">
    <text evidence="2">The sequence shown here is derived from an EMBL/GenBank/DDBJ whole genome shotgun (WGS) entry which is preliminary data.</text>
</comment>
<dbReference type="RefSeq" id="WP_043662636.1">
    <property type="nucleotide sequence ID" value="NZ_BTGE01000013.1"/>
</dbReference>
<dbReference type="AlphaFoldDB" id="A0A2S7F7P1"/>
<dbReference type="EMBL" id="LRDH01000128">
    <property type="protein sequence ID" value="PPV13096.1"/>
    <property type="molecule type" value="Genomic_DNA"/>
</dbReference>
<evidence type="ECO:0000313" key="3">
    <source>
        <dbReference type="Proteomes" id="UP000238081"/>
    </source>
</evidence>
<evidence type="ECO:0000313" key="2">
    <source>
        <dbReference type="EMBL" id="PPV13096.1"/>
    </source>
</evidence>
<dbReference type="OrthoDB" id="258743at2"/>
<sequence length="179" mass="19627">MFFVPGILISVITFPGVIVHELAHAIFCKLLRIPIYDAKFFQCSNPCGYVVHEPTDKPLKSLLISVGPFLVNTILGAIIMLPASITLIKFREQGNFLTLLLGWLGISILMHAFPSTGDAEALIASVLKNENVNFLFKVVTFPFIIAIYIGAFGSVVWLDAVYAVAVSMVVPNILVDLLY</sequence>
<evidence type="ECO:0008006" key="4">
    <source>
        <dbReference type="Google" id="ProtNLM"/>
    </source>
</evidence>
<reference evidence="2 3" key="1">
    <citation type="submission" date="2016-01" db="EMBL/GenBank/DDBJ databases">
        <title>Characterization of the Clostridium difficile lineages that are prevalent in Hong Kong and China.</title>
        <authorList>
            <person name="Kwok J.S.-L."/>
            <person name="Lam W.-Y."/>
            <person name="Ip M."/>
            <person name="Chan T.-F."/>
            <person name="Hawkey P.M."/>
            <person name="Tsui S.K.-W."/>
        </authorList>
    </citation>
    <scope>NUCLEOTIDE SEQUENCE [LARGE SCALE GENOMIC DNA]</scope>
    <source>
        <strain evidence="2 3">300064</strain>
    </source>
</reference>
<protein>
    <recommendedName>
        <fullName evidence="4">DUF3267 domain-containing protein</fullName>
    </recommendedName>
</protein>
<organism evidence="2 3">
    <name type="scientific">Clostridium butyricum</name>
    <dbReference type="NCBI Taxonomy" id="1492"/>
    <lineage>
        <taxon>Bacteria</taxon>
        <taxon>Bacillati</taxon>
        <taxon>Bacillota</taxon>
        <taxon>Clostridia</taxon>
        <taxon>Eubacteriales</taxon>
        <taxon>Clostridiaceae</taxon>
        <taxon>Clostridium</taxon>
    </lineage>
</organism>
<gene>
    <name evidence="2" type="ORF">AWN73_17390</name>
</gene>
<name>A0A2S7F7P1_CLOBU</name>
<accession>A0A2S7F7P1</accession>
<feature type="transmembrane region" description="Helical" evidence="1">
    <location>
        <begin position="134"/>
        <end position="154"/>
    </location>
</feature>
<dbReference type="Proteomes" id="UP000238081">
    <property type="component" value="Unassembled WGS sequence"/>
</dbReference>
<proteinExistence type="predicted"/>
<keyword evidence="1" id="KW-1133">Transmembrane helix</keyword>